<dbReference type="PROSITE" id="PS00615">
    <property type="entry name" value="C_TYPE_LECTIN_1"/>
    <property type="match status" value="1"/>
</dbReference>
<name>A0A8B8A3Z7_ACAPL</name>
<dbReference type="SUPFAM" id="SSF56436">
    <property type="entry name" value="C-type lectin-like"/>
    <property type="match status" value="1"/>
</dbReference>
<accession>A0A8B8A3Z7</accession>
<dbReference type="Proteomes" id="UP000694845">
    <property type="component" value="Unplaced"/>
</dbReference>
<dbReference type="RefSeq" id="XP_022112107.1">
    <property type="nucleotide sequence ID" value="XM_022256415.1"/>
</dbReference>
<dbReference type="GeneID" id="110991180"/>
<reference evidence="4" key="1">
    <citation type="submission" date="2025-08" db="UniProtKB">
        <authorList>
            <consortium name="RefSeq"/>
        </authorList>
    </citation>
    <scope>IDENTIFICATION</scope>
</reference>
<dbReference type="SMART" id="SM00034">
    <property type="entry name" value="CLECT"/>
    <property type="match status" value="1"/>
</dbReference>
<dbReference type="OrthoDB" id="418245at2759"/>
<keyword evidence="3" id="KW-1185">Reference proteome</keyword>
<evidence type="ECO:0000313" key="3">
    <source>
        <dbReference type="Proteomes" id="UP000694845"/>
    </source>
</evidence>
<organism evidence="3 4">
    <name type="scientific">Acanthaster planci</name>
    <name type="common">Crown-of-thorns starfish</name>
    <dbReference type="NCBI Taxonomy" id="133434"/>
    <lineage>
        <taxon>Eukaryota</taxon>
        <taxon>Metazoa</taxon>
        <taxon>Echinodermata</taxon>
        <taxon>Eleutherozoa</taxon>
        <taxon>Asterozoa</taxon>
        <taxon>Asteroidea</taxon>
        <taxon>Valvatacea</taxon>
        <taxon>Valvatida</taxon>
        <taxon>Acanthasteridae</taxon>
        <taxon>Acanthaster</taxon>
    </lineage>
</organism>
<dbReference type="AlphaFoldDB" id="A0A8B8A3Z7"/>
<dbReference type="PANTHER" id="PTHR22803">
    <property type="entry name" value="MANNOSE, PHOSPHOLIPASE, LECTIN RECEPTOR RELATED"/>
    <property type="match status" value="1"/>
</dbReference>
<protein>
    <submittedName>
        <fullName evidence="4">Alpha-N-acetylgalactosamine-specific lectin-like</fullName>
    </submittedName>
</protein>
<sequence length="125" mass="14603">MVTEKLDFQEAENNCQARSLFERQSHLMSIASMDENTFLKNYTKDVFGRSYFALWIGLNDRVSPQHFVWTDGSNTSYRNFKAGEPTHSQNEDCVALWYGEEWNDYGCVYKLDSVCKMPGRFSSRK</sequence>
<dbReference type="InterPro" id="IPR016186">
    <property type="entry name" value="C-type_lectin-like/link_sf"/>
</dbReference>
<proteinExistence type="predicted"/>
<feature type="domain" description="C-type lectin" evidence="2">
    <location>
        <begin position="1"/>
        <end position="116"/>
    </location>
</feature>
<dbReference type="InterPro" id="IPR016187">
    <property type="entry name" value="CTDL_fold"/>
</dbReference>
<dbReference type="CDD" id="cd00037">
    <property type="entry name" value="CLECT"/>
    <property type="match status" value="1"/>
</dbReference>
<dbReference type="InterPro" id="IPR001304">
    <property type="entry name" value="C-type_lectin-like"/>
</dbReference>
<evidence type="ECO:0000313" key="4">
    <source>
        <dbReference type="RefSeq" id="XP_022112107.1"/>
    </source>
</evidence>
<dbReference type="Gene3D" id="3.10.100.10">
    <property type="entry name" value="Mannose-Binding Protein A, subunit A"/>
    <property type="match status" value="1"/>
</dbReference>
<dbReference type="OMA" id="CKMPGRF"/>
<evidence type="ECO:0000259" key="2">
    <source>
        <dbReference type="PROSITE" id="PS50041"/>
    </source>
</evidence>
<gene>
    <name evidence="4" type="primary">LOC110991180</name>
</gene>
<keyword evidence="1" id="KW-1015">Disulfide bond</keyword>
<dbReference type="InterPro" id="IPR050111">
    <property type="entry name" value="C-type_lectin/snaclec_domain"/>
</dbReference>
<evidence type="ECO:0000256" key="1">
    <source>
        <dbReference type="ARBA" id="ARBA00023157"/>
    </source>
</evidence>
<dbReference type="Pfam" id="PF00059">
    <property type="entry name" value="Lectin_C"/>
    <property type="match status" value="1"/>
</dbReference>
<dbReference type="PROSITE" id="PS50041">
    <property type="entry name" value="C_TYPE_LECTIN_2"/>
    <property type="match status" value="1"/>
</dbReference>
<dbReference type="InterPro" id="IPR018378">
    <property type="entry name" value="C-type_lectin_CS"/>
</dbReference>
<dbReference type="KEGG" id="aplc:110991180"/>